<keyword evidence="5" id="KW-1185">Reference proteome</keyword>
<dbReference type="PANTHER" id="PTHR47128:SF2">
    <property type="entry name" value="PROTEIN HIGH CHLOROPHYLL FLUORESCENCE PHENOTYPE 244, CHLOROPLASTIC"/>
    <property type="match status" value="1"/>
</dbReference>
<reference evidence="4 5" key="1">
    <citation type="submission" date="2017-05" db="EMBL/GenBank/DDBJ databases">
        <authorList>
            <person name="Varghese N."/>
            <person name="Submissions S."/>
        </authorList>
    </citation>
    <scope>NUCLEOTIDE SEQUENCE [LARGE SCALE GENOMIC DNA]</scope>
    <source>
        <strain evidence="4 5">DSM 15949</strain>
    </source>
</reference>
<dbReference type="InterPro" id="IPR044256">
    <property type="entry name" value="HCF244-like"/>
</dbReference>
<dbReference type="PANTHER" id="PTHR47128">
    <property type="match status" value="1"/>
</dbReference>
<dbReference type="Pfam" id="PF05368">
    <property type="entry name" value="NmrA"/>
    <property type="match status" value="1"/>
</dbReference>
<dbReference type="Proteomes" id="UP001157914">
    <property type="component" value="Unassembled WGS sequence"/>
</dbReference>
<dbReference type="SUPFAM" id="SSF51735">
    <property type="entry name" value="NAD(P)-binding Rossmann-fold domains"/>
    <property type="match status" value="1"/>
</dbReference>
<gene>
    <name evidence="4" type="ORF">SAMN06265374_1038</name>
</gene>
<dbReference type="Gene3D" id="3.40.50.720">
    <property type="entry name" value="NAD(P)-binding Rossmann-like Domain"/>
    <property type="match status" value="1"/>
</dbReference>
<dbReference type="RefSeq" id="WP_155191591.1">
    <property type="nucleotide sequence ID" value="NZ_BAAAEA010000001.1"/>
</dbReference>
<accession>A0ABY1NG64</accession>
<proteinExistence type="predicted"/>
<dbReference type="EMBL" id="FXTT01000001">
    <property type="protein sequence ID" value="SMP08905.1"/>
    <property type="molecule type" value="Genomic_DNA"/>
</dbReference>
<name>A0ABY1NG64_9HYPH</name>
<evidence type="ECO:0000313" key="5">
    <source>
        <dbReference type="Proteomes" id="UP001157914"/>
    </source>
</evidence>
<sequence length="297" mass="31543">MILVVGATGILGSAICFALLESGKTVRALVRADRDPAEVDRLRSAGAEIAIGDLTDKSSLQAASRGIEAVISTATSVSMRRETDNFETVDRQGHLDLIDVAKEAGTDHFVFMSFPPFPGEFPLQTAKRAIEEKLKGGALPNYTIIQAPHFREGWLTAPLGINPETGAMRTCGGGKAPISWIALDDVRDAVCASLDAPAARNKVLQIGGDAALSQSDVISRCEAMTGRSIEVEDTPHAQLVEMANGDDPLMRTFGGLMLVCADKGCEIDNSEASKVLAYTPRPLDDFLTDLSSSLPKA</sequence>
<evidence type="ECO:0000256" key="1">
    <source>
        <dbReference type="ARBA" id="ARBA00022531"/>
    </source>
</evidence>
<keyword evidence="1" id="KW-0602">Photosynthesis</keyword>
<dbReference type="CDD" id="cd05243">
    <property type="entry name" value="SDR_a5"/>
    <property type="match status" value="1"/>
</dbReference>
<protein>
    <submittedName>
        <fullName evidence="4">Uncharacterized conserved protein YbjT, contains NAD(P)-binding and DUF2867 domains</fullName>
    </submittedName>
</protein>
<comment type="caution">
    <text evidence="4">The sequence shown here is derived from an EMBL/GenBank/DDBJ whole genome shotgun (WGS) entry which is preliminary data.</text>
</comment>
<keyword evidence="2" id="KW-0604">Photosystem II</keyword>
<evidence type="ECO:0000259" key="3">
    <source>
        <dbReference type="Pfam" id="PF05368"/>
    </source>
</evidence>
<feature type="domain" description="NmrA-like" evidence="3">
    <location>
        <begin position="2"/>
        <end position="286"/>
    </location>
</feature>
<dbReference type="InterPro" id="IPR008030">
    <property type="entry name" value="NmrA-like"/>
</dbReference>
<organism evidence="4 5">
    <name type="scientific">Roseibium denhamense</name>
    <dbReference type="NCBI Taxonomy" id="76305"/>
    <lineage>
        <taxon>Bacteria</taxon>
        <taxon>Pseudomonadati</taxon>
        <taxon>Pseudomonadota</taxon>
        <taxon>Alphaproteobacteria</taxon>
        <taxon>Hyphomicrobiales</taxon>
        <taxon>Stappiaceae</taxon>
        <taxon>Roseibium</taxon>
    </lineage>
</organism>
<dbReference type="InterPro" id="IPR036291">
    <property type="entry name" value="NAD(P)-bd_dom_sf"/>
</dbReference>
<evidence type="ECO:0000313" key="4">
    <source>
        <dbReference type="EMBL" id="SMP08905.1"/>
    </source>
</evidence>
<evidence type="ECO:0000256" key="2">
    <source>
        <dbReference type="ARBA" id="ARBA00023276"/>
    </source>
</evidence>